<dbReference type="Proteomes" id="UP001497623">
    <property type="component" value="Unassembled WGS sequence"/>
</dbReference>
<feature type="region of interest" description="Disordered" evidence="1">
    <location>
        <begin position="169"/>
        <end position="240"/>
    </location>
</feature>
<evidence type="ECO:0000313" key="2">
    <source>
        <dbReference type="EMBL" id="CAL4119179.1"/>
    </source>
</evidence>
<keyword evidence="3" id="KW-1185">Reference proteome</keyword>
<feature type="compositionally biased region" description="Low complexity" evidence="1">
    <location>
        <begin position="271"/>
        <end position="282"/>
    </location>
</feature>
<feature type="compositionally biased region" description="Acidic residues" evidence="1">
    <location>
        <begin position="184"/>
        <end position="195"/>
    </location>
</feature>
<name>A0AAV2R9N5_MEGNR</name>
<sequence length="313" mass="34944">GEKASSQLPHIMPDYMLVFAVPLLAHQSEFTDPADVAQLNRIRSCLWFILEPLMMKNDTYCFGFYKALIEQMKNHKDAVKPEDDITNQKLWAVCDLAMGLILSKTTSFEMKEFPSEPRIPPMYFKRHEDPNFVNVKSYLPAALQVTAPKGSTKVLTGVTKKTVPTGAVVTAKKTQNASNSKQTDEEESAMEEDGSINESNNRKRARGSPTADVEEDEDLNSIGSSAPTKRGRPAISDSNSNKISSSILKLIFGRIDPIEDESHINEDLNSRNHSNSSVSVQNTRLASEVKERNKSNVPVRKRGRPRKNEIHVS</sequence>
<dbReference type="Pfam" id="PF20168">
    <property type="entry name" value="PDS5"/>
    <property type="match status" value="1"/>
</dbReference>
<gene>
    <name evidence="2" type="ORF">MNOR_LOCUS21616</name>
</gene>
<dbReference type="EMBL" id="CAXKWB010017546">
    <property type="protein sequence ID" value="CAL4119179.1"/>
    <property type="molecule type" value="Genomic_DNA"/>
</dbReference>
<comment type="caution">
    <text evidence="2">The sequence shown here is derived from an EMBL/GenBank/DDBJ whole genome shotgun (WGS) entry which is preliminary data.</text>
</comment>
<dbReference type="AlphaFoldDB" id="A0AAV2R9N5"/>
<evidence type="ECO:0000313" key="3">
    <source>
        <dbReference type="Proteomes" id="UP001497623"/>
    </source>
</evidence>
<accession>A0AAV2R9N5</accession>
<organism evidence="2 3">
    <name type="scientific">Meganyctiphanes norvegica</name>
    <name type="common">Northern krill</name>
    <name type="synonym">Thysanopoda norvegica</name>
    <dbReference type="NCBI Taxonomy" id="48144"/>
    <lineage>
        <taxon>Eukaryota</taxon>
        <taxon>Metazoa</taxon>
        <taxon>Ecdysozoa</taxon>
        <taxon>Arthropoda</taxon>
        <taxon>Crustacea</taxon>
        <taxon>Multicrustacea</taxon>
        <taxon>Malacostraca</taxon>
        <taxon>Eumalacostraca</taxon>
        <taxon>Eucarida</taxon>
        <taxon>Euphausiacea</taxon>
        <taxon>Euphausiidae</taxon>
        <taxon>Meganyctiphanes</taxon>
    </lineage>
</organism>
<protein>
    <recommendedName>
        <fullName evidence="4">Sister chromatid cohesion PDS5-like protein</fullName>
    </recommendedName>
</protein>
<evidence type="ECO:0008006" key="4">
    <source>
        <dbReference type="Google" id="ProtNLM"/>
    </source>
</evidence>
<evidence type="ECO:0000256" key="1">
    <source>
        <dbReference type="SAM" id="MobiDB-lite"/>
    </source>
</evidence>
<feature type="non-terminal residue" evidence="2">
    <location>
        <position position="1"/>
    </location>
</feature>
<proteinExistence type="predicted"/>
<reference evidence="2 3" key="1">
    <citation type="submission" date="2024-05" db="EMBL/GenBank/DDBJ databases">
        <authorList>
            <person name="Wallberg A."/>
        </authorList>
    </citation>
    <scope>NUCLEOTIDE SEQUENCE [LARGE SCALE GENOMIC DNA]</scope>
</reference>
<feature type="region of interest" description="Disordered" evidence="1">
    <location>
        <begin position="265"/>
        <end position="313"/>
    </location>
</feature>